<dbReference type="Gene3D" id="3.40.50.1110">
    <property type="entry name" value="SGNH hydrolase"/>
    <property type="match status" value="1"/>
</dbReference>
<dbReference type="AlphaFoldDB" id="A0A0B6RS76"/>
<dbReference type="InterPro" id="IPR036514">
    <property type="entry name" value="SGNH_hydro_sf"/>
</dbReference>
<name>A0A0B6RS76_BURPL</name>
<dbReference type="Proteomes" id="UP000031838">
    <property type="component" value="Chromosome 2"/>
</dbReference>
<organism evidence="1 2">
    <name type="scientific">Burkholderia plantarii</name>
    <dbReference type="NCBI Taxonomy" id="41899"/>
    <lineage>
        <taxon>Bacteria</taxon>
        <taxon>Pseudomonadati</taxon>
        <taxon>Pseudomonadota</taxon>
        <taxon>Betaproteobacteria</taxon>
        <taxon>Burkholderiales</taxon>
        <taxon>Burkholderiaceae</taxon>
        <taxon>Burkholderia</taxon>
    </lineage>
</organism>
<evidence type="ECO:0000313" key="2">
    <source>
        <dbReference type="Proteomes" id="UP000031838"/>
    </source>
</evidence>
<dbReference type="GO" id="GO:0016788">
    <property type="term" value="F:hydrolase activity, acting on ester bonds"/>
    <property type="evidence" value="ECO:0007669"/>
    <property type="project" value="UniProtKB-ARBA"/>
</dbReference>
<accession>A0A0B6RS76</accession>
<dbReference type="RefSeq" id="WP_123863658.1">
    <property type="nucleotide sequence ID" value="NZ_CP002581.1"/>
</dbReference>
<sequence>MTSPTLIRLAQLIGENRDAPEIIDLVKSLVLGEAAAVPAATAAKPPAGTAATVASKPVEASDTIGCWRRVADHPQRFERVKDAQGNWRTWADLDHIELDAAARRVVFVGESAGRGFLYDPYLTPAGVLHKHLERLSASPVQVLDLARTNMSFTESVEISTRAAELLRPDALVLFAGNNWLSAGDVFGYVDLVGLSSALRADGIAGLVAMLEQALEGFAARLVDTLARIGARTGAKLVLAIPEFNLRDWKPGFTAAPPLLSGPALAEWDALRAEAETAREAGDDGRLERAADAMIALDGGHASHSLWLKAQALLHTQGAPAARPWLEKARDMAAILPVPQAPGMHSRSIDALRRHAAAAGIAVVDLPQLFAEADSLPGREHFLDYCHLTELGIDTLARHAAAAVVAALGGGTPGHGNSGDPPVYALSARARASAMFLAAIHNANWGQSGEIVAHWVDLAIDTAPDDVRRWYRSFLAFETCLQPRWTHRAFDDLDIAQVERYMGFKLNPHLADHELKAAMVAALARHGEAGAREAWHAQLFDAYLQPGATQDLLQPQHAARHHAALRPFHENPAYYQAVGSESDFVVISDGRAGAVLRSVIRAPRGLSAPAGCTVSVNGRAIGTLAVEAGWRRAETAIPADALVPGVNRLVLRWPAPERVDDTLVERAASSLSMQRGPEVFHVHGQIHRLTLTGASPAA</sequence>
<keyword evidence="2" id="KW-1185">Reference proteome</keyword>
<gene>
    <name evidence="1" type="ORF">BGL_2c01060</name>
</gene>
<proteinExistence type="predicted"/>
<reference evidence="1 2" key="2">
    <citation type="journal article" date="2016" name="Appl. Microbiol. Biotechnol.">
        <title>Mutations improving production and secretion of extracellular lipase by Burkholderia glumae PG1.</title>
        <authorList>
            <person name="Knapp A."/>
            <person name="Voget S."/>
            <person name="Gao R."/>
            <person name="Zaburannyi N."/>
            <person name="Krysciak D."/>
            <person name="Breuer M."/>
            <person name="Hauer B."/>
            <person name="Streit W.R."/>
            <person name="Muller R."/>
            <person name="Daniel R."/>
            <person name="Jaeger K.E."/>
        </authorList>
    </citation>
    <scope>NUCLEOTIDE SEQUENCE [LARGE SCALE GENOMIC DNA]</scope>
    <source>
        <strain evidence="1 2">PG1</strain>
    </source>
</reference>
<dbReference type="KEGG" id="bgp:BGL_2c01060"/>
<reference evidence="2" key="1">
    <citation type="submission" date="2011-03" db="EMBL/GenBank/DDBJ databases">
        <authorList>
            <person name="Voget S."/>
            <person name="Streit W.R."/>
            <person name="Jaeger K.E."/>
            <person name="Daniel R."/>
        </authorList>
    </citation>
    <scope>NUCLEOTIDE SEQUENCE [LARGE SCALE GENOMIC DNA]</scope>
    <source>
        <strain evidence="2">PG1</strain>
    </source>
</reference>
<protein>
    <submittedName>
        <fullName evidence="1">Uncharacterized protein</fullName>
    </submittedName>
</protein>
<dbReference type="HOGENOM" id="CLU_396745_0_0_4"/>
<evidence type="ECO:0000313" key="1">
    <source>
        <dbReference type="EMBL" id="AJK48202.1"/>
    </source>
</evidence>
<dbReference type="EMBL" id="CP002581">
    <property type="protein sequence ID" value="AJK48202.1"/>
    <property type="molecule type" value="Genomic_DNA"/>
</dbReference>